<proteinExistence type="predicted"/>
<reference evidence="2" key="1">
    <citation type="submission" date="2022-01" db="EMBL/GenBank/DDBJ databases">
        <title>Antribacter sp. nov., isolated from Guizhou of China.</title>
        <authorList>
            <person name="Chengliang C."/>
            <person name="Ya Z."/>
        </authorList>
    </citation>
    <scope>NUCLEOTIDE SEQUENCE</scope>
    <source>
        <strain evidence="2">KLBMP 9083</strain>
    </source>
</reference>
<feature type="compositionally biased region" description="Low complexity" evidence="1">
    <location>
        <begin position="408"/>
        <end position="435"/>
    </location>
</feature>
<feature type="region of interest" description="Disordered" evidence="1">
    <location>
        <begin position="386"/>
        <end position="459"/>
    </location>
</feature>
<dbReference type="RefSeq" id="WP_236087730.1">
    <property type="nucleotide sequence ID" value="NZ_JAKGSG010000011.1"/>
</dbReference>
<accession>A0AA41QC08</accession>
<name>A0AA41QC08_9MICO</name>
<comment type="caution">
    <text evidence="2">The sequence shown here is derived from an EMBL/GenBank/DDBJ whole genome shotgun (WGS) entry which is preliminary data.</text>
</comment>
<keyword evidence="3" id="KW-1185">Reference proteome</keyword>
<dbReference type="AlphaFoldDB" id="A0AA41QC08"/>
<sequence length="459" mass="48974">MVTTSTETLAAHVRGYAQAVRLHLDDLGPDVVDDLTDGLEADLTDSLLDRTATVPDAGRSPSAPGSPSGGVGSGAPGDAVLDLAAAFGPAAEYAAELRESAGLPPRAAQANRLARRWALGRAVVVAWELGSERWAHAWRPLTSTPAWAGFRDFVRSLAPVWWVLRGWAAAMVLMYPFGGTPAIWPWSTPGRIVLLAAVVVSIQWGRGRWLPRLSWAPGLLRVASVGAAVAVVPLLLYVSEDRPSDVGFSSYEAGWSDGYNEAQYSSVSDGGGYGDDTGVWVDGMQVSNLFVYDRNGDPIRDVQVFDDRGRPVRTMTAQGTAQTWTVPELPGDWFFQPAIASDGRERWNVYPLRAVDVNDVEWVPDESDPEWVTEVPRPLTGIQPTTMPWPFLKAPTDIPSKVVEPGTDETGTGDAGTQDPDAPATDAPAGTVPGGDRPASDTVPDEDPAPATVEATEAD</sequence>
<dbReference type="Proteomes" id="UP001165405">
    <property type="component" value="Unassembled WGS sequence"/>
</dbReference>
<evidence type="ECO:0000256" key="1">
    <source>
        <dbReference type="SAM" id="MobiDB-lite"/>
    </source>
</evidence>
<feature type="region of interest" description="Disordered" evidence="1">
    <location>
        <begin position="52"/>
        <end position="74"/>
    </location>
</feature>
<feature type="compositionally biased region" description="Low complexity" evidence="1">
    <location>
        <begin position="55"/>
        <end position="66"/>
    </location>
</feature>
<evidence type="ECO:0000313" key="3">
    <source>
        <dbReference type="Proteomes" id="UP001165405"/>
    </source>
</evidence>
<gene>
    <name evidence="2" type="ORF">L1785_03420</name>
</gene>
<organism evidence="2 3">
    <name type="scientific">Antribacter soli</name>
    <dbReference type="NCBI Taxonomy" id="2910976"/>
    <lineage>
        <taxon>Bacteria</taxon>
        <taxon>Bacillati</taxon>
        <taxon>Actinomycetota</taxon>
        <taxon>Actinomycetes</taxon>
        <taxon>Micrococcales</taxon>
        <taxon>Promicromonosporaceae</taxon>
        <taxon>Antribacter</taxon>
    </lineage>
</organism>
<dbReference type="EMBL" id="JAKGSG010000011">
    <property type="protein sequence ID" value="MCF4120020.1"/>
    <property type="molecule type" value="Genomic_DNA"/>
</dbReference>
<evidence type="ECO:0000313" key="2">
    <source>
        <dbReference type="EMBL" id="MCF4120020.1"/>
    </source>
</evidence>
<protein>
    <submittedName>
        <fullName evidence="2">Uncharacterized protein</fullName>
    </submittedName>
</protein>